<dbReference type="Gene3D" id="1.20.58.1100">
    <property type="match status" value="1"/>
</dbReference>
<gene>
    <name evidence="5" type="ORF">M231_07117</name>
</gene>
<evidence type="ECO:0000259" key="4">
    <source>
        <dbReference type="PROSITE" id="PS51259"/>
    </source>
</evidence>
<keyword evidence="6" id="KW-1185">Reference proteome</keyword>
<name>A0A4Q1BC79_TREME</name>
<dbReference type="PROSITE" id="PS51259">
    <property type="entry name" value="MHD2"/>
    <property type="match status" value="1"/>
</dbReference>
<feature type="compositionally biased region" description="Polar residues" evidence="1">
    <location>
        <begin position="76"/>
        <end position="93"/>
    </location>
</feature>
<accession>A0A4Q1BC79</accession>
<protein>
    <submittedName>
        <fullName evidence="5">Uncharacterized protein</fullName>
    </submittedName>
</protein>
<feature type="region of interest" description="Disordered" evidence="1">
    <location>
        <begin position="67"/>
        <end position="123"/>
    </location>
</feature>
<dbReference type="AlphaFoldDB" id="A0A4Q1BC79"/>
<dbReference type="PROSITE" id="PS51258">
    <property type="entry name" value="MHD1"/>
    <property type="match status" value="1"/>
</dbReference>
<dbReference type="PANTHER" id="PTHR47263">
    <property type="entry name" value="ADENYLATE CYCLASE ACTIVATION PROTEIN GIT1"/>
    <property type="match status" value="1"/>
</dbReference>
<dbReference type="Pfam" id="PF00168">
    <property type="entry name" value="C2"/>
    <property type="match status" value="1"/>
</dbReference>
<sequence length="1225" mass="135722">MARSISVSTTVSTKSTSTTSAPHGRALGSPRVPIRRVESGSKDKDRQKDMDQLGYMYSLRVALLHHHLSRPPPPRTNTMYSNGSTAPSPSPGLNSPAFLSSPPILRTPDPQNSPKRTTTPPTVRRKSFGISLKRSDPDALKLPKEFLIDFWNTLSEEQGDTAWTNGVQTLLGLVTKGSKTPSGMNLREIPTLLDAFTNSLPPQTLGTAPTHAQQTHFLQLLYNSLPRSSHFSPLARNQSEKDKDLLFRLRAEVQSFMLPASPDPDATTTRTPKYLGDTQKRQSSQNEIKRKPSPIWVEDADGEMVEAVGMVWNVPKDVLERDAMNIRRSGSLESLYLTDLKRTMSALTGQSQQTLPPSQRTRQLALSQSLSNLLKDFPDLATPSSPVDYAFSGGELFFTPPSKGQVFVKLIQRAGEAGLGVKTRDLVEKCRDIWGIESRREKERELEAVIARWGNSIDTRDEIETGHLVEENLRDLSALLNPSEPLPPPIVKLYGDLVALLSSAISNIFPTSSVPPPPPNPSVLPILRAAPDLLQRSSAYKTLQDLADEIKGQAVGEYVVIMSQFGLGETNIGISANGKDQQVEAFEQVADWMETEISGVRKTWKDGLGSMLNPAGLILSKQLPLFLAELQILDKPRGAASDVFTLYETTGRLLSHWEDLCPEQEHAFELDAFFEPHVEAWLRDTQDNNTHEWVSRAVGMDSNKHSQSVIDLFDFIRESAQVILHDLPLGEYKRAVYLIDLSRTVSIAVSQYASTVLALFNADMNPKLSTPTAELQNKLDKIGGKAGNWLAKGQQAVKSLERKKVDGFMVPPVACVKLTDMGAARISLDDLSFAMEAEETARIINLKPKPSSQTVRHVFTVNLMRGENLSGKGNKAPDAFVIINDKESGERYLKSRTMLGAEDPRWEQSFEVSVGSYKTLELLCYDRQLVGKHDLIGSSTFKLDSRAFVVPTRDILVPLGRGMVHLRVSMEGGERHDIAYHLGVASRALERAADDMVRELVDKMSEFVKSQLSLVTLHGLTKPKDKKKVKQTLTQEDIDGSLLPLFDYLNDNFSVFSVTLTPTTRIRVMLALWRRAIEILISLLVPPLSDRPTNREPVTGQETDIIFKWLQTLKAFFNASEHGTEHGVPLQQLQSGVYKDIVTLGQYLDLPTPALREKCQAAVKAACRPRGTMSALSLDAGGDDGDRMAEVLLRIARTREGTGEFLSTQIQTLTRARVERQAAEI</sequence>
<feature type="region of interest" description="Disordered" evidence="1">
    <location>
        <begin position="1"/>
        <end position="49"/>
    </location>
</feature>
<feature type="region of interest" description="Disordered" evidence="1">
    <location>
        <begin position="258"/>
        <end position="294"/>
    </location>
</feature>
<evidence type="ECO:0000259" key="3">
    <source>
        <dbReference type="PROSITE" id="PS51258"/>
    </source>
</evidence>
<dbReference type="STRING" id="5217.A0A4Q1BC79"/>
<dbReference type="PANTHER" id="PTHR47263:SF1">
    <property type="entry name" value="C2 DOMAIN PROTEIN (AFU_ORTHOLOGUE AFUA_7G02350)"/>
    <property type="match status" value="1"/>
</dbReference>
<dbReference type="InterPro" id="IPR014770">
    <property type="entry name" value="Munc13_1"/>
</dbReference>
<dbReference type="InterPro" id="IPR035892">
    <property type="entry name" value="C2_domain_sf"/>
</dbReference>
<dbReference type="InParanoid" id="A0A4Q1BC79"/>
<feature type="compositionally biased region" description="Basic and acidic residues" evidence="1">
    <location>
        <begin position="35"/>
        <end position="49"/>
    </location>
</feature>
<proteinExistence type="predicted"/>
<dbReference type="SUPFAM" id="SSF49562">
    <property type="entry name" value="C2 domain (Calcium/lipid-binding domain, CaLB)"/>
    <property type="match status" value="1"/>
</dbReference>
<dbReference type="InterPro" id="IPR000008">
    <property type="entry name" value="C2_dom"/>
</dbReference>
<dbReference type="Pfam" id="PF06292">
    <property type="entry name" value="MUN"/>
    <property type="match status" value="1"/>
</dbReference>
<comment type="caution">
    <text evidence="5">The sequence shown here is derived from an EMBL/GenBank/DDBJ whole genome shotgun (WGS) entry which is preliminary data.</text>
</comment>
<feature type="domain" description="C2" evidence="2">
    <location>
        <begin position="838"/>
        <end position="956"/>
    </location>
</feature>
<dbReference type="Proteomes" id="UP000289152">
    <property type="component" value="Unassembled WGS sequence"/>
</dbReference>
<evidence type="ECO:0000313" key="6">
    <source>
        <dbReference type="Proteomes" id="UP000289152"/>
    </source>
</evidence>
<organism evidence="5 6">
    <name type="scientific">Tremella mesenterica</name>
    <name type="common">Jelly fungus</name>
    <dbReference type="NCBI Taxonomy" id="5217"/>
    <lineage>
        <taxon>Eukaryota</taxon>
        <taxon>Fungi</taxon>
        <taxon>Dikarya</taxon>
        <taxon>Basidiomycota</taxon>
        <taxon>Agaricomycotina</taxon>
        <taxon>Tremellomycetes</taxon>
        <taxon>Tremellales</taxon>
        <taxon>Tremellaceae</taxon>
        <taxon>Tremella</taxon>
    </lineage>
</organism>
<dbReference type="PROSITE" id="PS50004">
    <property type="entry name" value="C2"/>
    <property type="match status" value="1"/>
</dbReference>
<dbReference type="InterPro" id="IPR052811">
    <property type="entry name" value="Glucose_resp_signaling"/>
</dbReference>
<evidence type="ECO:0000256" key="1">
    <source>
        <dbReference type="SAM" id="MobiDB-lite"/>
    </source>
</evidence>
<feature type="domain" description="MHD1" evidence="3">
    <location>
        <begin position="644"/>
        <end position="756"/>
    </location>
</feature>
<dbReference type="InterPro" id="IPR010439">
    <property type="entry name" value="MUN_dom"/>
</dbReference>
<feature type="compositionally biased region" description="Low complexity" evidence="1">
    <location>
        <begin position="1"/>
        <end position="20"/>
    </location>
</feature>
<evidence type="ECO:0000259" key="2">
    <source>
        <dbReference type="PROSITE" id="PS50004"/>
    </source>
</evidence>
<dbReference type="Gene3D" id="1.10.357.50">
    <property type="match status" value="1"/>
</dbReference>
<feature type="domain" description="MHD2" evidence="4">
    <location>
        <begin position="1039"/>
        <end position="1159"/>
    </location>
</feature>
<dbReference type="SMART" id="SM00239">
    <property type="entry name" value="C2"/>
    <property type="match status" value="1"/>
</dbReference>
<dbReference type="OrthoDB" id="2015333at2759"/>
<dbReference type="VEuPathDB" id="FungiDB:TREMEDRAFT_40715"/>
<dbReference type="EMBL" id="SDIL01000128">
    <property type="protein sequence ID" value="RXK35637.1"/>
    <property type="molecule type" value="Genomic_DNA"/>
</dbReference>
<dbReference type="InterPro" id="IPR014772">
    <property type="entry name" value="Munc13_dom-2"/>
</dbReference>
<reference evidence="5 6" key="1">
    <citation type="submission" date="2016-06" db="EMBL/GenBank/DDBJ databases">
        <title>Evolution of pathogenesis and genome organization in the Tremellales.</title>
        <authorList>
            <person name="Cuomo C."/>
            <person name="Litvintseva A."/>
            <person name="Heitman J."/>
            <person name="Chen Y."/>
            <person name="Sun S."/>
            <person name="Springer D."/>
            <person name="Dromer F."/>
            <person name="Young S."/>
            <person name="Zeng Q."/>
            <person name="Chapman S."/>
            <person name="Gujja S."/>
            <person name="Saif S."/>
            <person name="Birren B."/>
        </authorList>
    </citation>
    <scope>NUCLEOTIDE SEQUENCE [LARGE SCALE GENOMIC DNA]</scope>
    <source>
        <strain evidence="5 6">ATCC 28783</strain>
    </source>
</reference>
<dbReference type="Gene3D" id="2.60.40.150">
    <property type="entry name" value="C2 domain"/>
    <property type="match status" value="1"/>
</dbReference>
<evidence type="ECO:0000313" key="5">
    <source>
        <dbReference type="EMBL" id="RXK35637.1"/>
    </source>
</evidence>